<organism evidence="1 2">
    <name type="scientific">Methyloversatilis universalis (strain ATCC BAA-1314 / DSM 25237 / JCM 13912 / CCUG 52030 / FAM5)</name>
    <dbReference type="NCBI Taxonomy" id="1000565"/>
    <lineage>
        <taxon>Bacteria</taxon>
        <taxon>Pseudomonadati</taxon>
        <taxon>Pseudomonadota</taxon>
        <taxon>Betaproteobacteria</taxon>
        <taxon>Nitrosomonadales</taxon>
        <taxon>Sterolibacteriaceae</taxon>
        <taxon>Methyloversatilis</taxon>
    </lineage>
</organism>
<dbReference type="eggNOG" id="ENOG5033IHW">
    <property type="taxonomic scope" value="Bacteria"/>
</dbReference>
<comment type="caution">
    <text evidence="1">The sequence shown here is derived from an EMBL/GenBank/DDBJ whole genome shotgun (WGS) entry which is preliminary data.</text>
</comment>
<dbReference type="STRING" id="1000565.METUNv1_03405"/>
<accession>F5RG10</accession>
<reference evidence="1 2" key="1">
    <citation type="journal article" date="2011" name="J. Bacteriol.">
        <title>Genome sequence of Methyloversatilis universalis FAM5T, a methylotrophic representative of the order Rhodocyclales.</title>
        <authorList>
            <person name="Kittichotirat W."/>
            <person name="Good N.M."/>
            <person name="Hall R."/>
            <person name="Bringel F."/>
            <person name="Lajus A."/>
            <person name="Medigue C."/>
            <person name="Smalley N.E."/>
            <person name="Beck D."/>
            <person name="Bumgarner R."/>
            <person name="Vuilleumier S."/>
            <person name="Kalyuzhnaya M.G."/>
        </authorList>
    </citation>
    <scope>NUCLEOTIDE SEQUENCE [LARGE SCALE GENOMIC DNA]</scope>
    <source>
        <strain evidence="2">ATCC BAA-1314 / JCM 13912 / FAM5</strain>
    </source>
</reference>
<protein>
    <submittedName>
        <fullName evidence="1">Uncharacterized protein</fullName>
    </submittedName>
</protein>
<dbReference type="AlphaFoldDB" id="F5RG10"/>
<evidence type="ECO:0000313" key="1">
    <source>
        <dbReference type="EMBL" id="EGK70498.1"/>
    </source>
</evidence>
<keyword evidence="2" id="KW-1185">Reference proteome</keyword>
<name>F5RG10_METUF</name>
<dbReference type="OrthoDB" id="9182717at2"/>
<dbReference type="EMBL" id="AFHG01000057">
    <property type="protein sequence ID" value="EGK70498.1"/>
    <property type="molecule type" value="Genomic_DNA"/>
</dbReference>
<sequence length="141" mass="16059">MENKSRVAHFIAELISASGKLQKDIAEKAGFEKPNMMTMIKQGKTKLPLERIGPIARALEADPVALLHMCLEEYQPETWREVKPYLQPALSEAERQIISALRARAGTPFIEALSEESKRHLKDFLDSVRNDEARIELETMR</sequence>
<evidence type="ECO:0000313" key="2">
    <source>
        <dbReference type="Proteomes" id="UP000005019"/>
    </source>
</evidence>
<dbReference type="RefSeq" id="WP_008063805.1">
    <property type="nucleotide sequence ID" value="NZ_AFHG01000057.1"/>
</dbReference>
<proteinExistence type="predicted"/>
<gene>
    <name evidence="1" type="ORF">METUNv1_03405</name>
</gene>
<dbReference type="Proteomes" id="UP000005019">
    <property type="component" value="Unassembled WGS sequence"/>
</dbReference>